<dbReference type="Pfam" id="PF13521">
    <property type="entry name" value="AAA_28"/>
    <property type="match status" value="1"/>
</dbReference>
<reference evidence="2 3" key="1">
    <citation type="submission" date="2020-07" db="EMBL/GenBank/DDBJ databases">
        <title>Genomic Encyclopedia of Type Strains, Phase IV (KMG-V): Genome sequencing to study the core and pangenomes of soil and plant-associated prokaryotes.</title>
        <authorList>
            <person name="Whitman W."/>
        </authorList>
    </citation>
    <scope>NUCLEOTIDE SEQUENCE [LARGE SCALE GENOMIC DNA]</scope>
    <source>
        <strain evidence="2 3">M8UP22</strain>
    </source>
</reference>
<evidence type="ECO:0000313" key="3">
    <source>
        <dbReference type="Proteomes" id="UP000564385"/>
    </source>
</evidence>
<dbReference type="EMBL" id="JACCCU010000001">
    <property type="protein sequence ID" value="NYF89096.1"/>
    <property type="molecule type" value="Genomic_DNA"/>
</dbReference>
<dbReference type="InterPro" id="IPR027417">
    <property type="entry name" value="P-loop_NTPase"/>
</dbReference>
<name>A0A852VHX3_9BACT</name>
<evidence type="ECO:0000313" key="2">
    <source>
        <dbReference type="EMBL" id="NYF89096.1"/>
    </source>
</evidence>
<gene>
    <name evidence="2" type="ORF">HDF08_001163</name>
</gene>
<feature type="domain" description="NadR/Ttd14 AAA" evidence="1">
    <location>
        <begin position="9"/>
        <end position="174"/>
    </location>
</feature>
<dbReference type="Proteomes" id="UP000564385">
    <property type="component" value="Unassembled WGS sequence"/>
</dbReference>
<dbReference type="AlphaFoldDB" id="A0A852VHX3"/>
<comment type="caution">
    <text evidence="2">The sequence shown here is derived from an EMBL/GenBank/DDBJ whole genome shotgun (WGS) entry which is preliminary data.</text>
</comment>
<accession>A0A852VHX3</accession>
<protein>
    <submittedName>
        <fullName evidence="2">ATPase</fullName>
    </submittedName>
</protein>
<dbReference type="InterPro" id="IPR038727">
    <property type="entry name" value="NadR/Ttd14_AAA_dom"/>
</dbReference>
<dbReference type="SUPFAM" id="SSF52540">
    <property type="entry name" value="P-loop containing nucleoside triphosphate hydrolases"/>
    <property type="match status" value="1"/>
</dbReference>
<dbReference type="Gene3D" id="3.40.50.300">
    <property type="entry name" value="P-loop containing nucleotide triphosphate hydrolases"/>
    <property type="match status" value="1"/>
</dbReference>
<organism evidence="2 3">
    <name type="scientific">Tunturiibacter lichenicola</name>
    <dbReference type="NCBI Taxonomy" id="2051959"/>
    <lineage>
        <taxon>Bacteria</taxon>
        <taxon>Pseudomonadati</taxon>
        <taxon>Acidobacteriota</taxon>
        <taxon>Terriglobia</taxon>
        <taxon>Terriglobales</taxon>
        <taxon>Acidobacteriaceae</taxon>
        <taxon>Tunturiibacter</taxon>
    </lineage>
</organism>
<proteinExistence type="predicted"/>
<evidence type="ECO:0000259" key="1">
    <source>
        <dbReference type="Pfam" id="PF13521"/>
    </source>
</evidence>
<sequence>MQSTNKNLIVISGAPGAGKTTLLNVLQSRGYACVPEIARRIIQEQMQSGGNALPWQDTTAYIKLMLEGSIASFLQHQHAQHPTFFDRGLPDTLGYAQIIQLPYQHPDQRAIKEACALHRYSKVFLAPPWRAIYTTDTERKQTFNEALFSFEQAMKAYTRCGYDPILIPLSTPNERADFIQSHLDLR</sequence>